<dbReference type="GO" id="GO:0006412">
    <property type="term" value="P:translation"/>
    <property type="evidence" value="ECO:0007669"/>
    <property type="project" value="UniProtKB-KW"/>
</dbReference>
<accession>A0A3A4R7H7</accession>
<protein>
    <recommendedName>
        <fullName evidence="5">Seryl-tRNA(Ser/Sec) synthetase</fullName>
    </recommendedName>
</protein>
<feature type="non-terminal residue" evidence="10">
    <location>
        <position position="160"/>
    </location>
</feature>
<dbReference type="PANTHER" id="PTHR43697">
    <property type="entry name" value="SERYL-TRNA SYNTHETASE"/>
    <property type="match status" value="1"/>
</dbReference>
<gene>
    <name evidence="10" type="ORF">C4541_03065</name>
</gene>
<dbReference type="Gene3D" id="3.30.930.10">
    <property type="entry name" value="Bira Bifunctional Protein, Domain 2"/>
    <property type="match status" value="1"/>
</dbReference>
<proteinExistence type="inferred from homology"/>
<sequence>MLDIKFIRENPDLVKQGIRNKNMDVDIDLLLKYDEEKRELLGEVERLKQVRNESSKQIGLLKRDGKPCGHIMEEMKEISDQIAELDDKVRDKTNQIDGLLIWIPNIAHESVPVGKDSTSNVVVREWGSKPAYNFETKSHIDLGEKLDILDFARATKLSGS</sequence>
<evidence type="ECO:0000259" key="9">
    <source>
        <dbReference type="Pfam" id="PF02403"/>
    </source>
</evidence>
<dbReference type="Pfam" id="PF02403">
    <property type="entry name" value="Seryl_tRNA_N"/>
    <property type="match status" value="1"/>
</dbReference>
<feature type="domain" description="Serine-tRNA synthetase type1 N-terminal" evidence="9">
    <location>
        <begin position="1"/>
        <end position="106"/>
    </location>
</feature>
<dbReference type="InterPro" id="IPR045864">
    <property type="entry name" value="aa-tRNA-synth_II/BPL/LPL"/>
</dbReference>
<evidence type="ECO:0000256" key="4">
    <source>
        <dbReference type="ARBA" id="ARBA00022917"/>
    </source>
</evidence>
<dbReference type="GO" id="GO:0000166">
    <property type="term" value="F:nucleotide binding"/>
    <property type="evidence" value="ECO:0007669"/>
    <property type="project" value="InterPro"/>
</dbReference>
<reference evidence="10 11" key="1">
    <citation type="journal article" date="2017" name="ISME J.">
        <title>Energy and carbon metabolisms in a deep terrestrial subsurface fluid microbial community.</title>
        <authorList>
            <person name="Momper L."/>
            <person name="Jungbluth S.P."/>
            <person name="Lee M.D."/>
            <person name="Amend J.P."/>
        </authorList>
    </citation>
    <scope>NUCLEOTIDE SEQUENCE [LARGE SCALE GENOMIC DNA]</scope>
    <source>
        <strain evidence="10">SURF_26</strain>
    </source>
</reference>
<comment type="pathway">
    <text evidence="1">Aminoacyl-tRNA biosynthesis; selenocysteinyl-tRNA(Sec) biosynthesis; L-seryl-tRNA(Sec) from L-serine and tRNA(Sec): step 1/1.</text>
</comment>
<evidence type="ECO:0000256" key="7">
    <source>
        <dbReference type="ARBA" id="ARBA00048823"/>
    </source>
</evidence>
<evidence type="ECO:0000313" key="10">
    <source>
        <dbReference type="EMBL" id="RJP60939.1"/>
    </source>
</evidence>
<dbReference type="GO" id="GO:0004828">
    <property type="term" value="F:serine-tRNA ligase activity"/>
    <property type="evidence" value="ECO:0007669"/>
    <property type="project" value="UniProtKB-EC"/>
</dbReference>
<evidence type="ECO:0000256" key="5">
    <source>
        <dbReference type="ARBA" id="ARBA00033352"/>
    </source>
</evidence>
<comment type="catalytic activity">
    <reaction evidence="7">
        <text>tRNA(Ser) + L-serine + ATP = L-seryl-tRNA(Ser) + AMP + diphosphate + H(+)</text>
        <dbReference type="Rhea" id="RHEA:12292"/>
        <dbReference type="Rhea" id="RHEA-COMP:9669"/>
        <dbReference type="Rhea" id="RHEA-COMP:9703"/>
        <dbReference type="ChEBI" id="CHEBI:15378"/>
        <dbReference type="ChEBI" id="CHEBI:30616"/>
        <dbReference type="ChEBI" id="CHEBI:33019"/>
        <dbReference type="ChEBI" id="CHEBI:33384"/>
        <dbReference type="ChEBI" id="CHEBI:78442"/>
        <dbReference type="ChEBI" id="CHEBI:78533"/>
        <dbReference type="ChEBI" id="CHEBI:456215"/>
        <dbReference type="EC" id="6.1.1.11"/>
    </reaction>
</comment>
<dbReference type="InterPro" id="IPR010978">
    <property type="entry name" value="tRNA-bd_arm"/>
</dbReference>
<comment type="similarity">
    <text evidence="2">Belongs to the class-II aminoacyl-tRNA synthetase family. Type-1 seryl-tRNA synthetase subfamily.</text>
</comment>
<dbReference type="InterPro" id="IPR015866">
    <property type="entry name" value="Ser-tRNA-synth_1_N"/>
</dbReference>
<dbReference type="SUPFAM" id="SSF46589">
    <property type="entry name" value="tRNA-binding arm"/>
    <property type="match status" value="1"/>
</dbReference>
<evidence type="ECO:0000256" key="6">
    <source>
        <dbReference type="ARBA" id="ARBA00047929"/>
    </source>
</evidence>
<evidence type="ECO:0000313" key="11">
    <source>
        <dbReference type="Proteomes" id="UP000266426"/>
    </source>
</evidence>
<keyword evidence="10" id="KW-0436">Ligase</keyword>
<dbReference type="AlphaFoldDB" id="A0A3A4R7H7"/>
<comment type="catalytic activity">
    <reaction evidence="6">
        <text>tRNA(Sec) + L-serine + ATP = L-seryl-tRNA(Sec) + AMP + diphosphate + H(+)</text>
        <dbReference type="Rhea" id="RHEA:42580"/>
        <dbReference type="Rhea" id="RHEA-COMP:9742"/>
        <dbReference type="Rhea" id="RHEA-COMP:10128"/>
        <dbReference type="ChEBI" id="CHEBI:15378"/>
        <dbReference type="ChEBI" id="CHEBI:30616"/>
        <dbReference type="ChEBI" id="CHEBI:33019"/>
        <dbReference type="ChEBI" id="CHEBI:33384"/>
        <dbReference type="ChEBI" id="CHEBI:78442"/>
        <dbReference type="ChEBI" id="CHEBI:78533"/>
        <dbReference type="ChEBI" id="CHEBI:456215"/>
        <dbReference type="EC" id="6.1.1.11"/>
    </reaction>
</comment>
<dbReference type="Gene3D" id="1.10.287.40">
    <property type="entry name" value="Serine-tRNA synthetase, tRNA binding domain"/>
    <property type="match status" value="1"/>
</dbReference>
<evidence type="ECO:0000256" key="2">
    <source>
        <dbReference type="ARBA" id="ARBA00010728"/>
    </source>
</evidence>
<evidence type="ECO:0000256" key="3">
    <source>
        <dbReference type="ARBA" id="ARBA00022490"/>
    </source>
</evidence>
<dbReference type="PANTHER" id="PTHR43697:SF1">
    <property type="entry name" value="SERINE--TRNA LIGASE"/>
    <property type="match status" value="1"/>
</dbReference>
<comment type="caution">
    <text evidence="10">The sequence shown here is derived from an EMBL/GenBank/DDBJ whole genome shotgun (WGS) entry which is preliminary data.</text>
</comment>
<feature type="coiled-coil region" evidence="8">
    <location>
        <begin position="30"/>
        <end position="95"/>
    </location>
</feature>
<dbReference type="InterPro" id="IPR042103">
    <property type="entry name" value="SerRS_1_N_sf"/>
</dbReference>
<dbReference type="EMBL" id="QZJZ01000019">
    <property type="protein sequence ID" value="RJP60939.1"/>
    <property type="molecule type" value="Genomic_DNA"/>
</dbReference>
<name>A0A3A4R7H7_9BACT</name>
<keyword evidence="4" id="KW-0648">Protein biosynthesis</keyword>
<evidence type="ECO:0000256" key="1">
    <source>
        <dbReference type="ARBA" id="ARBA00005045"/>
    </source>
</evidence>
<dbReference type="Proteomes" id="UP000266426">
    <property type="component" value="Unassembled WGS sequence"/>
</dbReference>
<keyword evidence="3" id="KW-0963">Cytoplasm</keyword>
<evidence type="ECO:0000256" key="8">
    <source>
        <dbReference type="SAM" id="Coils"/>
    </source>
</evidence>
<organism evidence="10 11">
    <name type="scientific">Candidatus Auribacter fodinae</name>
    <dbReference type="NCBI Taxonomy" id="2093366"/>
    <lineage>
        <taxon>Bacteria</taxon>
        <taxon>Pseudomonadati</taxon>
        <taxon>Candidatus Auribacterota</taxon>
        <taxon>Candidatus Auribacteria</taxon>
        <taxon>Candidatus Auribacterales</taxon>
        <taxon>Candidatus Auribacteraceae</taxon>
        <taxon>Candidatus Auribacter</taxon>
    </lineage>
</organism>
<keyword evidence="8" id="KW-0175">Coiled coil</keyword>